<dbReference type="InterPro" id="IPR017853">
    <property type="entry name" value="GH"/>
</dbReference>
<dbReference type="Pfam" id="PF00128">
    <property type="entry name" value="Alpha-amylase"/>
    <property type="match status" value="1"/>
</dbReference>
<dbReference type="GO" id="GO:0004553">
    <property type="term" value="F:hydrolase activity, hydrolyzing O-glycosyl compounds"/>
    <property type="evidence" value="ECO:0007669"/>
    <property type="project" value="InterPro"/>
</dbReference>
<dbReference type="PANTHER" id="PTHR10357">
    <property type="entry name" value="ALPHA-AMYLASE FAMILY MEMBER"/>
    <property type="match status" value="1"/>
</dbReference>
<evidence type="ECO:0000259" key="4">
    <source>
        <dbReference type="SMART" id="SM00642"/>
    </source>
</evidence>
<comment type="caution">
    <text evidence="5">The sequence shown here is derived from an EMBL/GenBank/DDBJ whole genome shotgun (WGS) entry which is preliminary data.</text>
</comment>
<feature type="domain" description="Glycosyl hydrolase family 13 catalytic" evidence="4">
    <location>
        <begin position="150"/>
        <end position="535"/>
    </location>
</feature>
<feature type="region of interest" description="Disordered" evidence="3">
    <location>
        <begin position="1"/>
        <end position="35"/>
    </location>
</feature>
<sequence>MTAAQPAQADRHPYDRPHLLDRPHHDGGPMHVPDGVPGLGDRVPVRVRVPAAAAGALGDDGVVVRVVRDGEPRYAVARPDGHDDVDAWYVAEVEVHNPVTSYRFLVADPRGARWLTARGLTARDVPDDGDFRLTVHGRAPAWSRQGAVYQVFPDRFARSPGAAARPVPAWAEPADWDAEPAAHGARTGRQLFGGDLAGIEAHLDHLERLGVDVLYLTPFFPARSVHRYDAATFEHVDPLLGGDDALVSLAAAVHRRRMHVVGDLTTNHTGASHEWFVRAGADPAAPEAGFYHRDDDGFVGWLGHASLPKLDHRSAELRRRLLEGPDSVVGRWLRAPFELDGWRVDVANMTGRHGAVDLAHAVARAMRETLAQVRPDAVLVGEHFHDASADLAGDGWHAVMNYSAFARPLWGWLAPEGWSLPEVPMPMPRRGGAAMVRSMVDFASRVPWAVTAQQWNLLGSHDTARIRTRLGDPALVEVAAGLLATYPGAPMVFAGDEYGATGVNGEHARTTMPWARPDRRDERTFAAYRSLLGLRRDARALRDGGLRWVLATADAVGYLREVPGERVLVAAARGPWSGVVLPAHLAPSGAVQTLHGPDLTHDARGIRVPGDGPFVGVWRLA</sequence>
<feature type="compositionally biased region" description="Basic and acidic residues" evidence="3">
    <location>
        <begin position="9"/>
        <end position="28"/>
    </location>
</feature>
<organism evidence="5 6">
    <name type="scientific">Actinotalea fermentans</name>
    <dbReference type="NCBI Taxonomy" id="43671"/>
    <lineage>
        <taxon>Bacteria</taxon>
        <taxon>Bacillati</taxon>
        <taxon>Actinomycetota</taxon>
        <taxon>Actinomycetes</taxon>
        <taxon>Micrococcales</taxon>
        <taxon>Cellulomonadaceae</taxon>
        <taxon>Actinotalea</taxon>
    </lineage>
</organism>
<proteinExistence type="predicted"/>
<reference evidence="5 6" key="1">
    <citation type="submission" date="2019-07" db="EMBL/GenBank/DDBJ databases">
        <title>Whole genome shotgun sequence of Actinotalea fermentans NBRC 105374.</title>
        <authorList>
            <person name="Hosoyama A."/>
            <person name="Uohara A."/>
            <person name="Ohji S."/>
            <person name="Ichikawa N."/>
        </authorList>
    </citation>
    <scope>NUCLEOTIDE SEQUENCE [LARGE SCALE GENOMIC DNA]</scope>
    <source>
        <strain evidence="5 6">NBRC 105374</strain>
    </source>
</reference>
<dbReference type="GO" id="GO:0005975">
    <property type="term" value="P:carbohydrate metabolic process"/>
    <property type="evidence" value="ECO:0007669"/>
    <property type="project" value="InterPro"/>
</dbReference>
<gene>
    <name evidence="5" type="ORF">AFE02nite_03190</name>
</gene>
<dbReference type="InterPro" id="IPR004185">
    <property type="entry name" value="Glyco_hydro_13_lg-like_dom"/>
</dbReference>
<evidence type="ECO:0000256" key="2">
    <source>
        <dbReference type="ARBA" id="ARBA00023295"/>
    </source>
</evidence>
<protein>
    <submittedName>
        <fullName evidence="5">Alpha-glycosidase</fullName>
    </submittedName>
</protein>
<evidence type="ECO:0000313" key="5">
    <source>
        <dbReference type="EMBL" id="GEN78585.1"/>
    </source>
</evidence>
<keyword evidence="1" id="KW-0378">Hydrolase</keyword>
<dbReference type="RefSeq" id="WP_186814443.1">
    <property type="nucleotide sequence ID" value="NZ_BJYK01000001.1"/>
</dbReference>
<evidence type="ECO:0000313" key="6">
    <source>
        <dbReference type="Proteomes" id="UP000321484"/>
    </source>
</evidence>
<dbReference type="InterPro" id="IPR006047">
    <property type="entry name" value="GH13_cat_dom"/>
</dbReference>
<evidence type="ECO:0000256" key="1">
    <source>
        <dbReference type="ARBA" id="ARBA00022801"/>
    </source>
</evidence>
<name>A0A511YTR8_9CELL</name>
<dbReference type="PANTHER" id="PTHR10357:SF210">
    <property type="entry name" value="MALTODEXTRIN GLUCOSIDASE"/>
    <property type="match status" value="1"/>
</dbReference>
<dbReference type="Gene3D" id="3.20.20.80">
    <property type="entry name" value="Glycosidases"/>
    <property type="match status" value="1"/>
</dbReference>
<dbReference type="CDD" id="cd11338">
    <property type="entry name" value="AmyAc_CMD"/>
    <property type="match status" value="1"/>
</dbReference>
<keyword evidence="2 5" id="KW-0326">Glycosidase</keyword>
<dbReference type="Proteomes" id="UP000321484">
    <property type="component" value="Unassembled WGS sequence"/>
</dbReference>
<keyword evidence="6" id="KW-1185">Reference proteome</keyword>
<dbReference type="CDD" id="cd02857">
    <property type="entry name" value="E_set_CDase_PDE_N"/>
    <property type="match status" value="1"/>
</dbReference>
<dbReference type="AlphaFoldDB" id="A0A511YTR8"/>
<accession>A0A511YTR8</accession>
<dbReference type="EMBL" id="BJYK01000001">
    <property type="protein sequence ID" value="GEN78585.1"/>
    <property type="molecule type" value="Genomic_DNA"/>
</dbReference>
<dbReference type="SUPFAM" id="SSF51445">
    <property type="entry name" value="(Trans)glycosidases"/>
    <property type="match status" value="1"/>
</dbReference>
<dbReference type="SMART" id="SM00642">
    <property type="entry name" value="Aamy"/>
    <property type="match status" value="1"/>
</dbReference>
<evidence type="ECO:0000256" key="3">
    <source>
        <dbReference type="SAM" id="MobiDB-lite"/>
    </source>
</evidence>